<evidence type="ECO:0000313" key="2">
    <source>
        <dbReference type="EMBL" id="ABS02663.1"/>
    </source>
</evidence>
<dbReference type="CDD" id="cd05152">
    <property type="entry name" value="MPH2"/>
    <property type="match status" value="1"/>
</dbReference>
<accession>A6W774</accession>
<dbReference type="OrthoDB" id="3239865at2"/>
<proteinExistence type="predicted"/>
<protein>
    <submittedName>
        <fullName evidence="2">Aminoglycoside phosphotransferase</fullName>
    </submittedName>
</protein>
<dbReference type="HOGENOM" id="CLU_041664_0_0_11"/>
<gene>
    <name evidence="2" type="ordered locus">Krad_1175</name>
</gene>
<dbReference type="Pfam" id="PF01636">
    <property type="entry name" value="APH"/>
    <property type="match status" value="1"/>
</dbReference>
<feature type="domain" description="Aminoglycoside phosphotransferase" evidence="1">
    <location>
        <begin position="41"/>
        <end position="262"/>
    </location>
</feature>
<dbReference type="AlphaFoldDB" id="A6W774"/>
<dbReference type="eggNOG" id="COG3173">
    <property type="taxonomic scope" value="Bacteria"/>
</dbReference>
<dbReference type="Gene3D" id="3.90.1200.10">
    <property type="match status" value="1"/>
</dbReference>
<reference evidence="3" key="1">
    <citation type="journal article" date="2008" name="PLoS ONE">
        <title>Survival in nuclear waste, extreme resistance, and potential applications gleaned from the genome sequence of Kineococcus radiotolerans SRS30216.</title>
        <authorList>
            <person name="Bagwell C.E."/>
            <person name="Bhat S."/>
            <person name="Hawkins G.M."/>
            <person name="Smith B.W."/>
            <person name="Biswas T."/>
            <person name="Hoover T.R."/>
            <person name="Saunders E."/>
            <person name="Han C.S."/>
            <person name="Tsodikov O.V."/>
            <person name="Shimkets L.J."/>
        </authorList>
    </citation>
    <scope>NUCLEOTIDE SEQUENCE [LARGE SCALE GENOMIC DNA]</scope>
    <source>
        <strain evidence="3">ATCC BAA-149 / DSM 14245 / SRS30216</strain>
    </source>
</reference>
<sequence length="315" mass="33110">MQAAAQYRGGVSARSPRVLAALATAAVPGLDVVAAGPTDTDGADFDVAVVVDAEGRRFVVRAPRRAAAAAALDAEVELLAGLVEPLPFAVPEPAGTLALPDGGRCVVHRELPGSPLDPADLRPGPGLAASIGAGLAALHQIDAGVFGDAGVPVYDAEEYRRRRLSELDRAAATGHVPPRLLTRWEVLMEDVTHWRFAATPVHGDLVGEHVRTDGSRLTGITGWVDAKIADPADDFAWLAVGAEPDALESVLEAYAHARREPPDPDLLLRARLAGELALARWLLLGLRIEDASIVEDAQRMLDDLDAHADSTPLGP</sequence>
<dbReference type="STRING" id="266940.Krad_1175"/>
<evidence type="ECO:0000313" key="3">
    <source>
        <dbReference type="Proteomes" id="UP000001116"/>
    </source>
</evidence>
<dbReference type="SUPFAM" id="SSF56112">
    <property type="entry name" value="Protein kinase-like (PK-like)"/>
    <property type="match status" value="1"/>
</dbReference>
<name>A6W774_KINRD</name>
<keyword evidence="3" id="KW-1185">Reference proteome</keyword>
<dbReference type="KEGG" id="kra:Krad_1175"/>
<dbReference type="Proteomes" id="UP000001116">
    <property type="component" value="Chromosome"/>
</dbReference>
<dbReference type="GO" id="GO:0016740">
    <property type="term" value="F:transferase activity"/>
    <property type="evidence" value="ECO:0007669"/>
    <property type="project" value="UniProtKB-KW"/>
</dbReference>
<organism evidence="2 3">
    <name type="scientific">Kineococcus radiotolerans (strain ATCC BAA-149 / DSM 14245 / SRS30216)</name>
    <dbReference type="NCBI Taxonomy" id="266940"/>
    <lineage>
        <taxon>Bacteria</taxon>
        <taxon>Bacillati</taxon>
        <taxon>Actinomycetota</taxon>
        <taxon>Actinomycetes</taxon>
        <taxon>Kineosporiales</taxon>
        <taxon>Kineosporiaceae</taxon>
        <taxon>Kineococcus</taxon>
    </lineage>
</organism>
<evidence type="ECO:0000259" key="1">
    <source>
        <dbReference type="Pfam" id="PF01636"/>
    </source>
</evidence>
<dbReference type="EMBL" id="CP000750">
    <property type="protein sequence ID" value="ABS02663.1"/>
    <property type="molecule type" value="Genomic_DNA"/>
</dbReference>
<dbReference type="InterPro" id="IPR011009">
    <property type="entry name" value="Kinase-like_dom_sf"/>
</dbReference>
<dbReference type="Gene3D" id="3.30.200.20">
    <property type="entry name" value="Phosphorylase Kinase, domain 1"/>
    <property type="match status" value="1"/>
</dbReference>
<dbReference type="InterPro" id="IPR002575">
    <property type="entry name" value="Aminoglycoside_PTrfase"/>
</dbReference>